<accession>A0A2H6LMA8</accession>
<gene>
    <name evidence="9" type="ORF">NCWK1_4125</name>
</gene>
<dbReference type="GO" id="GO:0004673">
    <property type="term" value="F:protein histidine kinase activity"/>
    <property type="evidence" value="ECO:0007669"/>
    <property type="project" value="UniProtKB-EC"/>
</dbReference>
<evidence type="ECO:0000256" key="2">
    <source>
        <dbReference type="ARBA" id="ARBA00012438"/>
    </source>
</evidence>
<keyword evidence="10" id="KW-1185">Reference proteome</keyword>
<evidence type="ECO:0000313" key="9">
    <source>
        <dbReference type="EMBL" id="GBE94351.1"/>
    </source>
</evidence>
<dbReference type="InterPro" id="IPR005467">
    <property type="entry name" value="His_kinase_dom"/>
</dbReference>
<keyword evidence="4" id="KW-0547">Nucleotide-binding</keyword>
<reference evidence="10" key="1">
    <citation type="journal article" date="2018" name="Genome Announc.">
        <title>Draft Genome Sequence of the Nitrogen-Fixing and Hormogonia-Inducing Cyanobacterium Nostoc cycadae Strain WK-1, Isolated from the Coralloid Roots of Cycas revoluta.</title>
        <authorList>
            <person name="Kanesaki Y."/>
            <person name="Hirose M."/>
            <person name="Hirose Y."/>
            <person name="Fujisawa T."/>
            <person name="Nakamura Y."/>
            <person name="Watanabe S."/>
            <person name="Matsunaga S."/>
            <person name="Uchida H."/>
            <person name="Murakami A."/>
        </authorList>
    </citation>
    <scope>NUCLEOTIDE SEQUENCE [LARGE SCALE GENOMIC DNA]</scope>
    <source>
        <strain evidence="10">WK-1</strain>
    </source>
</reference>
<comment type="caution">
    <text evidence="9">The sequence shown here is derived from an EMBL/GenBank/DDBJ whole genome shotgun (WGS) entry which is preliminary data.</text>
</comment>
<sequence length="115" mass="13027">MTTAQIFILTEYGEIPPIDYFAGQLNQVFMNILTNAIDAINDFNSRFKFAKIKLNLNKVTIKNFIENCQLKISIADHDKGMSEETKHKIFDHLFTTKYVGNGTGLGIAIARQIVE</sequence>
<dbReference type="InterPro" id="IPR004358">
    <property type="entry name" value="Sig_transdc_His_kin-like_C"/>
</dbReference>
<proteinExistence type="predicted"/>
<evidence type="ECO:0000256" key="7">
    <source>
        <dbReference type="ARBA" id="ARBA00023012"/>
    </source>
</evidence>
<dbReference type="PRINTS" id="PR00344">
    <property type="entry name" value="BCTRLSENSOR"/>
</dbReference>
<dbReference type="SUPFAM" id="SSF55874">
    <property type="entry name" value="ATPase domain of HSP90 chaperone/DNA topoisomerase II/histidine kinase"/>
    <property type="match status" value="1"/>
</dbReference>
<evidence type="ECO:0000256" key="4">
    <source>
        <dbReference type="ARBA" id="ARBA00022741"/>
    </source>
</evidence>
<dbReference type="EMBL" id="BDGE01000075">
    <property type="protein sequence ID" value="GBE94351.1"/>
    <property type="molecule type" value="Genomic_DNA"/>
</dbReference>
<evidence type="ECO:0000256" key="5">
    <source>
        <dbReference type="ARBA" id="ARBA00022777"/>
    </source>
</evidence>
<dbReference type="InterPro" id="IPR036890">
    <property type="entry name" value="HATPase_C_sf"/>
</dbReference>
<evidence type="ECO:0000256" key="6">
    <source>
        <dbReference type="ARBA" id="ARBA00022840"/>
    </source>
</evidence>
<keyword evidence="5 9" id="KW-0418">Kinase</keyword>
<dbReference type="Gene3D" id="3.30.565.10">
    <property type="entry name" value="Histidine kinase-like ATPase, C-terminal domain"/>
    <property type="match status" value="1"/>
</dbReference>
<keyword evidence="6" id="KW-0067">ATP-binding</keyword>
<keyword evidence="3" id="KW-0808">Transferase</keyword>
<evidence type="ECO:0000259" key="8">
    <source>
        <dbReference type="PROSITE" id="PS50109"/>
    </source>
</evidence>
<dbReference type="Proteomes" id="UP000236527">
    <property type="component" value="Unassembled WGS sequence"/>
</dbReference>
<evidence type="ECO:0000256" key="1">
    <source>
        <dbReference type="ARBA" id="ARBA00000085"/>
    </source>
</evidence>
<dbReference type="GO" id="GO:0000160">
    <property type="term" value="P:phosphorelay signal transduction system"/>
    <property type="evidence" value="ECO:0007669"/>
    <property type="project" value="UniProtKB-KW"/>
</dbReference>
<dbReference type="PANTHER" id="PTHR43065:SF46">
    <property type="entry name" value="C4-DICARBOXYLATE TRANSPORT SENSOR PROTEIN DCTB"/>
    <property type="match status" value="1"/>
</dbReference>
<feature type="domain" description="Histidine kinase" evidence="8">
    <location>
        <begin position="24"/>
        <end position="115"/>
    </location>
</feature>
<dbReference type="EC" id="2.7.13.3" evidence="2"/>
<dbReference type="Pfam" id="PF02518">
    <property type="entry name" value="HATPase_c"/>
    <property type="match status" value="1"/>
</dbReference>
<dbReference type="InterPro" id="IPR003594">
    <property type="entry name" value="HATPase_dom"/>
</dbReference>
<dbReference type="GO" id="GO:0005524">
    <property type="term" value="F:ATP binding"/>
    <property type="evidence" value="ECO:0007669"/>
    <property type="project" value="UniProtKB-KW"/>
</dbReference>
<name>A0A2H6LMA8_9NOSO</name>
<protein>
    <recommendedName>
        <fullName evidence="2">histidine kinase</fullName>
        <ecNumber evidence="2">2.7.13.3</ecNumber>
    </recommendedName>
</protein>
<keyword evidence="7" id="KW-0902">Two-component regulatory system</keyword>
<dbReference type="AlphaFoldDB" id="A0A2H6LMA8"/>
<evidence type="ECO:0000313" key="10">
    <source>
        <dbReference type="Proteomes" id="UP000236527"/>
    </source>
</evidence>
<dbReference type="PROSITE" id="PS50109">
    <property type="entry name" value="HIS_KIN"/>
    <property type="match status" value="1"/>
</dbReference>
<comment type="catalytic activity">
    <reaction evidence="1">
        <text>ATP + protein L-histidine = ADP + protein N-phospho-L-histidine.</text>
        <dbReference type="EC" id="2.7.13.3"/>
    </reaction>
</comment>
<dbReference type="PANTHER" id="PTHR43065">
    <property type="entry name" value="SENSOR HISTIDINE KINASE"/>
    <property type="match status" value="1"/>
</dbReference>
<organism evidence="9 10">
    <name type="scientific">Nostoc cycadae WK-1</name>
    <dbReference type="NCBI Taxonomy" id="1861711"/>
    <lineage>
        <taxon>Bacteria</taxon>
        <taxon>Bacillati</taxon>
        <taxon>Cyanobacteriota</taxon>
        <taxon>Cyanophyceae</taxon>
        <taxon>Nostocales</taxon>
        <taxon>Nostocaceae</taxon>
        <taxon>Nostoc</taxon>
    </lineage>
</organism>
<evidence type="ECO:0000256" key="3">
    <source>
        <dbReference type="ARBA" id="ARBA00022679"/>
    </source>
</evidence>